<keyword evidence="3" id="KW-1185">Reference proteome</keyword>
<keyword evidence="1" id="KW-0175">Coiled coil</keyword>
<accession>A0A5M6CXZ2</accession>
<dbReference type="PANTHER" id="PTHR30121:SF6">
    <property type="entry name" value="SLR6007 PROTEIN"/>
    <property type="match status" value="1"/>
</dbReference>
<dbReference type="InterPro" id="IPR051162">
    <property type="entry name" value="T4SS_component"/>
</dbReference>
<dbReference type="Gene3D" id="3.40.50.300">
    <property type="entry name" value="P-loop containing nucleotide triphosphate hydrolases"/>
    <property type="match status" value="2"/>
</dbReference>
<evidence type="ECO:0000313" key="2">
    <source>
        <dbReference type="EMBL" id="KAA5540071.1"/>
    </source>
</evidence>
<comment type="caution">
    <text evidence="2">The sequence shown here is derived from an EMBL/GenBank/DDBJ whole genome shotgun (WGS) entry which is preliminary data.</text>
</comment>
<dbReference type="Proteomes" id="UP000324479">
    <property type="component" value="Unassembled WGS sequence"/>
</dbReference>
<proteinExistence type="predicted"/>
<dbReference type="InterPro" id="IPR027417">
    <property type="entry name" value="P-loop_NTPase"/>
</dbReference>
<dbReference type="PANTHER" id="PTHR30121">
    <property type="entry name" value="UNCHARACTERIZED PROTEIN YJGR-RELATED"/>
    <property type="match status" value="1"/>
</dbReference>
<keyword evidence="2" id="KW-0067">ATP-binding</keyword>
<dbReference type="SUPFAM" id="SSF52540">
    <property type="entry name" value="P-loop containing nucleoside triphosphate hydrolases"/>
    <property type="match status" value="1"/>
</dbReference>
<organism evidence="2 3">
    <name type="scientific">Roseiconus nitratireducens</name>
    <dbReference type="NCBI Taxonomy" id="2605748"/>
    <lineage>
        <taxon>Bacteria</taxon>
        <taxon>Pseudomonadati</taxon>
        <taxon>Planctomycetota</taxon>
        <taxon>Planctomycetia</taxon>
        <taxon>Pirellulales</taxon>
        <taxon>Pirellulaceae</taxon>
        <taxon>Roseiconus</taxon>
    </lineage>
</organism>
<evidence type="ECO:0000313" key="3">
    <source>
        <dbReference type="Proteomes" id="UP000324479"/>
    </source>
</evidence>
<dbReference type="RefSeq" id="WP_150078864.1">
    <property type="nucleotide sequence ID" value="NZ_VWOX01000015.1"/>
</dbReference>
<feature type="coiled-coil region" evidence="1">
    <location>
        <begin position="636"/>
        <end position="693"/>
    </location>
</feature>
<protein>
    <submittedName>
        <fullName evidence="2">ATP-binding protein</fullName>
    </submittedName>
</protein>
<sequence length="820" mass="90487">MTCPDPADFEKLASFYLGRQYDLSNRQLLDHLLMYDAKDLCTHAMCVGMTGSGKTGLCLSLLEEAALDGIPAICVDPKGDLANLMLTFPDLKPEDFQPWLQQSEATRRGITLQEFAQQTATSWAEGLASWGQSPDRIRALKDAAEVSIYTPGSSIGLPLTVLKSFDAPTPEVRADTEALGERITAAVSGLLSLLGMNVDPLTSPEHILIASILRHQWLSGKNVTIGGLIRLIQSPPLDRVGVVDLDTFMPVADRAALAMKLNNLLASPAFASWLEGESLSIQRLLHTADGKPRLSILSISHLSESERMFFVTILLNELVTWMRTQTGTSSLRALFYMDEVAGYFPPVAKPPSKPPMLTLLKQARAFGLGIVLATQNPVDLDYKGLSNIGTWFLGRLQTERDKARVLEGLEGAAGESGTTFDRGAMERILASLGKGVFLMNNVHDDAPVTFQTRWAMSFLAGPLARRQIADLMAEQKQTRRNRLEQAGELVESEAATVARPVVPAGIDELFLESWQSPQADAKRVYRPALLGEGSLHFIRASADLDRWHDTRRILPCTAEGFPDTLWEISQALPPENELLTDPEPGIAFSELPATVGGKSKFRSYKSQFKDFLYRHCTMTLYKCPGLSGYAPGGSTRAEARLHFQQLLREKRDLETEKLRAKYQSKMESLEKKIRTAEDRVRREESQYDQARWSTLVSVGSSILGAFVGGRRGGVATAARGVGRASQQRDDVLRAEQAVELLRDDLRELEHDLQNEIRELAESCDIDHIELESTDIAPRKSDLKTDDIAVLWTPWQVDDAGIAIPLFDTLPAGNSQPDHVG</sequence>
<dbReference type="GO" id="GO:0005524">
    <property type="term" value="F:ATP binding"/>
    <property type="evidence" value="ECO:0007669"/>
    <property type="project" value="UniProtKB-KW"/>
</dbReference>
<dbReference type="AlphaFoldDB" id="A0A5M6CXZ2"/>
<reference evidence="2 3" key="1">
    <citation type="submission" date="2019-08" db="EMBL/GenBank/DDBJ databases">
        <authorList>
            <person name="Dhanesh K."/>
            <person name="Kumar G."/>
            <person name="Sasikala C."/>
            <person name="Venkata Ramana C."/>
        </authorList>
    </citation>
    <scope>NUCLEOTIDE SEQUENCE [LARGE SCALE GENOMIC DNA]</scope>
    <source>
        <strain evidence="2 3">JC645</strain>
    </source>
</reference>
<feature type="coiled-coil region" evidence="1">
    <location>
        <begin position="731"/>
        <end position="762"/>
    </location>
</feature>
<dbReference type="EMBL" id="VWOX01000015">
    <property type="protein sequence ID" value="KAA5540071.1"/>
    <property type="molecule type" value="Genomic_DNA"/>
</dbReference>
<name>A0A5M6CXZ2_9BACT</name>
<keyword evidence="2" id="KW-0547">Nucleotide-binding</keyword>
<gene>
    <name evidence="2" type="ORF">FYK55_22445</name>
</gene>
<evidence type="ECO:0000256" key="1">
    <source>
        <dbReference type="SAM" id="Coils"/>
    </source>
</evidence>